<evidence type="ECO:0000256" key="1">
    <source>
        <dbReference type="ARBA" id="ARBA00006739"/>
    </source>
</evidence>
<keyword evidence="2" id="KW-0328">Glycosyltransferase</keyword>
<dbReference type="InterPro" id="IPR029044">
    <property type="entry name" value="Nucleotide-diphossugar_trans"/>
</dbReference>
<protein>
    <submittedName>
        <fullName evidence="4">Glycosyl transferase</fullName>
    </submittedName>
</protein>
<dbReference type="PANTHER" id="PTHR43179">
    <property type="entry name" value="RHAMNOSYLTRANSFERASE WBBL"/>
    <property type="match status" value="1"/>
</dbReference>
<evidence type="ECO:0000313" key="4">
    <source>
        <dbReference type="EMBL" id="GEO10495.1"/>
    </source>
</evidence>
<dbReference type="PANTHER" id="PTHR43179:SF12">
    <property type="entry name" value="GALACTOFURANOSYLTRANSFERASE GLFT2"/>
    <property type="match status" value="1"/>
</dbReference>
<name>A0A512BF22_9BACT</name>
<dbReference type="Gene3D" id="3.90.550.10">
    <property type="entry name" value="Spore Coat Polysaccharide Biosynthesis Protein SpsA, Chain A"/>
    <property type="match status" value="1"/>
</dbReference>
<sequence length="291" mass="33791">MKIAAVVILYHPTEDAISNIKTYYDWVDKLFVIDNTETKSLIQDDLSQLPKVSLFHDFENGGIAKRLNAACRLAIGEQFDWLLTMDQDTSFEVSTISAYLECFNEYKGKEEVAMFGTKFSRHDQPISDDCASVRAEKLITSGSLLNVSLYEKIGGFDEQLFIDGVDYDYCFRAQMAGYPVVQFPNIYIRHTVGNEVYRSSIKTLFLLKKKKEIHSALRCYYMYRNMLYLEEKYKGKDKMYSKQIRGYVLSRVKVTLLYGRNTRKILQYLKLAKSDFKNNRMGKITNDRVVP</sequence>
<dbReference type="OrthoDB" id="9771846at2"/>
<keyword evidence="5" id="KW-1185">Reference proteome</keyword>
<evidence type="ECO:0000256" key="2">
    <source>
        <dbReference type="ARBA" id="ARBA00022676"/>
    </source>
</evidence>
<reference evidence="4 5" key="1">
    <citation type="submission" date="2019-07" db="EMBL/GenBank/DDBJ databases">
        <title>Whole genome shotgun sequence of Segetibacter aerophilus NBRC 106135.</title>
        <authorList>
            <person name="Hosoyama A."/>
            <person name="Uohara A."/>
            <person name="Ohji S."/>
            <person name="Ichikawa N."/>
        </authorList>
    </citation>
    <scope>NUCLEOTIDE SEQUENCE [LARGE SCALE GENOMIC DNA]</scope>
    <source>
        <strain evidence="4 5">NBRC 106135</strain>
    </source>
</reference>
<accession>A0A512BF22</accession>
<evidence type="ECO:0000313" key="5">
    <source>
        <dbReference type="Proteomes" id="UP000321513"/>
    </source>
</evidence>
<comment type="similarity">
    <text evidence="1">Belongs to the glycosyltransferase 2 family.</text>
</comment>
<dbReference type="EMBL" id="BJYT01000011">
    <property type="protein sequence ID" value="GEO10495.1"/>
    <property type="molecule type" value="Genomic_DNA"/>
</dbReference>
<gene>
    <name evidence="4" type="primary">rfaG_2</name>
    <name evidence="4" type="ORF">SAE01_29910</name>
</gene>
<comment type="caution">
    <text evidence="4">The sequence shown here is derived from an EMBL/GenBank/DDBJ whole genome shotgun (WGS) entry which is preliminary data.</text>
</comment>
<evidence type="ECO:0000256" key="3">
    <source>
        <dbReference type="ARBA" id="ARBA00022679"/>
    </source>
</evidence>
<dbReference type="AlphaFoldDB" id="A0A512BF22"/>
<keyword evidence="3 4" id="KW-0808">Transferase</keyword>
<dbReference type="GO" id="GO:0016757">
    <property type="term" value="F:glycosyltransferase activity"/>
    <property type="evidence" value="ECO:0007669"/>
    <property type="project" value="UniProtKB-KW"/>
</dbReference>
<organism evidence="4 5">
    <name type="scientific">Segetibacter aerophilus</name>
    <dbReference type="NCBI Taxonomy" id="670293"/>
    <lineage>
        <taxon>Bacteria</taxon>
        <taxon>Pseudomonadati</taxon>
        <taxon>Bacteroidota</taxon>
        <taxon>Chitinophagia</taxon>
        <taxon>Chitinophagales</taxon>
        <taxon>Chitinophagaceae</taxon>
        <taxon>Segetibacter</taxon>
    </lineage>
</organism>
<dbReference type="SUPFAM" id="SSF53448">
    <property type="entry name" value="Nucleotide-diphospho-sugar transferases"/>
    <property type="match status" value="1"/>
</dbReference>
<proteinExistence type="inferred from homology"/>
<dbReference type="RefSeq" id="WP_147204606.1">
    <property type="nucleotide sequence ID" value="NZ_BJYT01000011.1"/>
</dbReference>
<dbReference type="Proteomes" id="UP000321513">
    <property type="component" value="Unassembled WGS sequence"/>
</dbReference>